<dbReference type="Gene3D" id="3.40.50.150">
    <property type="entry name" value="Vaccinia Virus protein VP39"/>
    <property type="match status" value="1"/>
</dbReference>
<evidence type="ECO:0000313" key="2">
    <source>
        <dbReference type="Proteomes" id="UP001427805"/>
    </source>
</evidence>
<evidence type="ECO:0000313" key="1">
    <source>
        <dbReference type="EMBL" id="MEN3746444.1"/>
    </source>
</evidence>
<reference evidence="1 2" key="1">
    <citation type="submission" date="2024-05" db="EMBL/GenBank/DDBJ databases">
        <title>Sphingomonas sp. HF-S3 16S ribosomal RNA gene Genome sequencing and assembly.</title>
        <authorList>
            <person name="Lee H."/>
        </authorList>
    </citation>
    <scope>NUCLEOTIDE SEQUENCE [LARGE SCALE GENOMIC DNA]</scope>
    <source>
        <strain evidence="1 2">HF-S3</strain>
    </source>
</reference>
<keyword evidence="2" id="KW-1185">Reference proteome</keyword>
<dbReference type="EMBL" id="JBDIZK010000002">
    <property type="protein sequence ID" value="MEN3746444.1"/>
    <property type="molecule type" value="Genomic_DNA"/>
</dbReference>
<comment type="caution">
    <text evidence="1">The sequence shown here is derived from an EMBL/GenBank/DDBJ whole genome shotgun (WGS) entry which is preliminary data.</text>
</comment>
<dbReference type="RefSeq" id="WP_346245443.1">
    <property type="nucleotide sequence ID" value="NZ_JBDIZK010000002.1"/>
</dbReference>
<gene>
    <name evidence="1" type="ORF">TPR58_04635</name>
</gene>
<accession>A0ABV0B4D1</accession>
<organism evidence="1 2">
    <name type="scientific">Sphingomonas rustica</name>
    <dbReference type="NCBI Taxonomy" id="3103142"/>
    <lineage>
        <taxon>Bacteria</taxon>
        <taxon>Pseudomonadati</taxon>
        <taxon>Pseudomonadota</taxon>
        <taxon>Alphaproteobacteria</taxon>
        <taxon>Sphingomonadales</taxon>
        <taxon>Sphingomonadaceae</taxon>
        <taxon>Sphingomonas</taxon>
    </lineage>
</organism>
<dbReference type="Proteomes" id="UP001427805">
    <property type="component" value="Unassembled WGS sequence"/>
</dbReference>
<protein>
    <recommendedName>
        <fullName evidence="3">Spermidine synthase</fullName>
    </recommendedName>
</protein>
<dbReference type="SUPFAM" id="SSF53335">
    <property type="entry name" value="S-adenosyl-L-methionine-dependent methyltransferases"/>
    <property type="match status" value="1"/>
</dbReference>
<sequence length="244" mass="27399">MTLPSALTRFETDLFVPSYQPMTIGDWTLRVGGHALIQGYWSPASLVSDFPVLMRHEETWMSITPLELQSQEIGIRLARGHVVILGLGLGWAAAATAMLPEVTRVTVVERDPDVIALHDALDIFAQLPPEAREKVHIARSDALDYRPDVPVDLLMPDIWLWLVSDGRVDEVRRMQANMDAGAIYFWGQELELARHARAAGREIDAGGIAATIADWDLPIIGTDWLGYPALVRQVADRWMHDRWF</sequence>
<proteinExistence type="predicted"/>
<name>A0ABV0B4D1_9SPHN</name>
<dbReference type="InterPro" id="IPR029063">
    <property type="entry name" value="SAM-dependent_MTases_sf"/>
</dbReference>
<evidence type="ECO:0008006" key="3">
    <source>
        <dbReference type="Google" id="ProtNLM"/>
    </source>
</evidence>